<organism evidence="8 9">
    <name type="scientific">Blastopirellula marina</name>
    <dbReference type="NCBI Taxonomy" id="124"/>
    <lineage>
        <taxon>Bacteria</taxon>
        <taxon>Pseudomonadati</taxon>
        <taxon>Planctomycetota</taxon>
        <taxon>Planctomycetia</taxon>
        <taxon>Pirellulales</taxon>
        <taxon>Pirellulaceae</taxon>
        <taxon>Blastopirellula</taxon>
    </lineage>
</organism>
<keyword evidence="4 7" id="KW-0812">Transmembrane</keyword>
<name>A0A2S8F816_9BACT</name>
<dbReference type="RefSeq" id="WP_105358732.1">
    <property type="nucleotide sequence ID" value="NZ_PUIB01000025.1"/>
</dbReference>
<evidence type="ECO:0000256" key="2">
    <source>
        <dbReference type="ARBA" id="ARBA00007977"/>
    </source>
</evidence>
<dbReference type="AlphaFoldDB" id="A0A2S8F816"/>
<evidence type="ECO:0000256" key="6">
    <source>
        <dbReference type="ARBA" id="ARBA00023136"/>
    </source>
</evidence>
<feature type="transmembrane region" description="Helical" evidence="7">
    <location>
        <begin position="272"/>
        <end position="292"/>
    </location>
</feature>
<dbReference type="PANTHER" id="PTHR30106">
    <property type="entry name" value="INNER MEMBRANE PROTEIN YEIH-RELATED"/>
    <property type="match status" value="1"/>
</dbReference>
<feature type="transmembrane region" description="Helical" evidence="7">
    <location>
        <begin position="92"/>
        <end position="109"/>
    </location>
</feature>
<feature type="transmembrane region" description="Helical" evidence="7">
    <location>
        <begin position="210"/>
        <end position="228"/>
    </location>
</feature>
<dbReference type="PANTHER" id="PTHR30106:SF1">
    <property type="entry name" value="UPF0324 MEMBRANE PROTEIN FN0533"/>
    <property type="match status" value="1"/>
</dbReference>
<evidence type="ECO:0000256" key="3">
    <source>
        <dbReference type="ARBA" id="ARBA00022475"/>
    </source>
</evidence>
<comment type="caution">
    <text evidence="8">The sequence shown here is derived from an EMBL/GenBank/DDBJ whole genome shotgun (WGS) entry which is preliminary data.</text>
</comment>
<evidence type="ECO:0000313" key="9">
    <source>
        <dbReference type="Proteomes" id="UP000239388"/>
    </source>
</evidence>
<dbReference type="GO" id="GO:0005886">
    <property type="term" value="C:plasma membrane"/>
    <property type="evidence" value="ECO:0007669"/>
    <property type="project" value="UniProtKB-SubCell"/>
</dbReference>
<keyword evidence="3" id="KW-1003">Cell membrane</keyword>
<accession>A0A2S8F816</accession>
<dbReference type="EMBL" id="PUIB01000025">
    <property type="protein sequence ID" value="PQO28298.1"/>
    <property type="molecule type" value="Genomic_DNA"/>
</dbReference>
<feature type="transmembrane region" description="Helical" evidence="7">
    <location>
        <begin position="336"/>
        <end position="355"/>
    </location>
</feature>
<keyword evidence="6 7" id="KW-0472">Membrane</keyword>
<keyword evidence="5 7" id="KW-1133">Transmembrane helix</keyword>
<feature type="transmembrane region" description="Helical" evidence="7">
    <location>
        <begin position="121"/>
        <end position="141"/>
    </location>
</feature>
<feature type="transmembrane region" description="Helical" evidence="7">
    <location>
        <begin position="445"/>
        <end position="467"/>
    </location>
</feature>
<feature type="transmembrane region" description="Helical" evidence="7">
    <location>
        <begin position="416"/>
        <end position="433"/>
    </location>
</feature>
<evidence type="ECO:0000256" key="7">
    <source>
        <dbReference type="SAM" id="Phobius"/>
    </source>
</evidence>
<feature type="transmembrane region" description="Helical" evidence="7">
    <location>
        <begin position="153"/>
        <end position="173"/>
    </location>
</feature>
<evidence type="ECO:0000256" key="4">
    <source>
        <dbReference type="ARBA" id="ARBA00022692"/>
    </source>
</evidence>
<comment type="similarity">
    <text evidence="2">Belongs to the UPF0324 family.</text>
</comment>
<evidence type="ECO:0000256" key="5">
    <source>
        <dbReference type="ARBA" id="ARBA00022989"/>
    </source>
</evidence>
<proteinExistence type="inferred from homology"/>
<feature type="transmembrane region" description="Helical" evidence="7">
    <location>
        <begin position="27"/>
        <end position="46"/>
    </location>
</feature>
<reference evidence="8 9" key="1">
    <citation type="submission" date="2018-02" db="EMBL/GenBank/DDBJ databases">
        <title>Comparative genomes isolates from brazilian mangrove.</title>
        <authorList>
            <person name="Araujo J.E."/>
            <person name="Taketani R.G."/>
            <person name="Silva M.C.P."/>
            <person name="Loureco M.V."/>
            <person name="Andreote F.D."/>
        </authorList>
    </citation>
    <scope>NUCLEOTIDE SEQUENCE [LARGE SCALE GENOMIC DNA]</scope>
    <source>
        <strain evidence="8 9">NAP PRIS-MGV</strain>
    </source>
</reference>
<protein>
    <submittedName>
        <fullName evidence="8">Putative sulfate exporter family transporter</fullName>
    </submittedName>
</protein>
<dbReference type="Pfam" id="PF03601">
    <property type="entry name" value="Cons_hypoth698"/>
    <property type="match status" value="1"/>
</dbReference>
<dbReference type="Proteomes" id="UP000239388">
    <property type="component" value="Unassembled WGS sequence"/>
</dbReference>
<evidence type="ECO:0000256" key="1">
    <source>
        <dbReference type="ARBA" id="ARBA00004651"/>
    </source>
</evidence>
<sequence length="479" mass="50977">MTDDPAPESNSETVEILPPPPGLSEDMIAIIAGITFLVLCFALTIGKGERKVEGDEVTSIVNPLKTWVGKPGGWHENPVNSFLGSGEKPKPTWQGTLGVLGILALFFALQAPFMRPGANPLNFLVGFLILFFLATLSYVLAGQAFIKSYNLEYALWALIVGLAVGNTIGKQAFGAFGEAAIRTEMYIKTGLVLLGAEVLFSKLMTLGLPGIMIAWVVTPIVLITTFWFGQKILKMKSASLNMTISADMSVCGVSAAIATAAACKAKKEELSVAIGLSLCFTAGMMVLMPALIKAMGLDEIVGGAWIGGTIDATGAVAVAGGLLGDKALEVAATVKMIQNILIGVIAFGVAVYWTTRHEAEEDAKPKVDISEIWKRFPKFVLGFIGASIVASLIYAYADQGEMLVSGTTAVTKELRGWLFCLAFVCIGIDMNFRQLSAQFHGGKPLILYVCGQTLNLILTLGMAYLAFKVMFPEAENAVP</sequence>
<gene>
    <name evidence="8" type="ORF">C5Y98_25730</name>
</gene>
<dbReference type="OrthoDB" id="9766798at2"/>
<comment type="subcellular location">
    <subcellularLocation>
        <location evidence="1">Cell membrane</location>
        <topology evidence="1">Multi-pass membrane protein</topology>
    </subcellularLocation>
</comment>
<feature type="transmembrane region" description="Helical" evidence="7">
    <location>
        <begin position="376"/>
        <end position="396"/>
    </location>
</feature>
<feature type="transmembrane region" description="Helical" evidence="7">
    <location>
        <begin position="304"/>
        <end position="324"/>
    </location>
</feature>
<evidence type="ECO:0000313" key="8">
    <source>
        <dbReference type="EMBL" id="PQO28298.1"/>
    </source>
</evidence>
<dbReference type="InterPro" id="IPR018383">
    <property type="entry name" value="UPF0324_pro"/>
</dbReference>